<dbReference type="GO" id="GO:0042884">
    <property type="term" value="P:microcin transport"/>
    <property type="evidence" value="ECO:0007669"/>
    <property type="project" value="TreeGrafter"/>
</dbReference>
<protein>
    <recommendedName>
        <fullName evidence="6">ABC transmembrane type-1 domain-containing protein</fullName>
    </recommendedName>
</protein>
<comment type="caution">
    <text evidence="7">The sequence shown here is derived from an EMBL/GenBank/DDBJ whole genome shotgun (WGS) entry which is preliminary data.</text>
</comment>
<evidence type="ECO:0000313" key="8">
    <source>
        <dbReference type="Proteomes" id="UP000234857"/>
    </source>
</evidence>
<evidence type="ECO:0000259" key="6">
    <source>
        <dbReference type="PROSITE" id="PS50928"/>
    </source>
</evidence>
<keyword evidence="2 5" id="KW-0812">Transmembrane</keyword>
<evidence type="ECO:0000256" key="3">
    <source>
        <dbReference type="ARBA" id="ARBA00022989"/>
    </source>
</evidence>
<dbReference type="Pfam" id="PF00528">
    <property type="entry name" value="BPD_transp_1"/>
    <property type="match status" value="1"/>
</dbReference>
<evidence type="ECO:0000313" key="7">
    <source>
        <dbReference type="EMBL" id="PLX17707.1"/>
    </source>
</evidence>
<feature type="transmembrane region" description="Helical" evidence="5">
    <location>
        <begin position="313"/>
        <end position="337"/>
    </location>
</feature>
<evidence type="ECO:0000256" key="4">
    <source>
        <dbReference type="ARBA" id="ARBA00023136"/>
    </source>
</evidence>
<feature type="domain" description="ABC transmembrane type-1" evidence="6">
    <location>
        <begin position="313"/>
        <end position="497"/>
    </location>
</feature>
<feature type="transmembrane region" description="Helical" evidence="5">
    <location>
        <begin position="349"/>
        <end position="368"/>
    </location>
</feature>
<proteinExistence type="inferred from homology"/>
<dbReference type="CDD" id="cd06261">
    <property type="entry name" value="TM_PBP2"/>
    <property type="match status" value="1"/>
</dbReference>
<dbReference type="Gene3D" id="1.10.3720.10">
    <property type="entry name" value="MetI-like"/>
    <property type="match status" value="1"/>
</dbReference>
<dbReference type="SUPFAM" id="SSF161098">
    <property type="entry name" value="MetI-like"/>
    <property type="match status" value="1"/>
</dbReference>
<comment type="subcellular location">
    <subcellularLocation>
        <location evidence="5">Cell membrane</location>
        <topology evidence="5">Multi-pass membrane protein</topology>
    </subcellularLocation>
    <subcellularLocation>
        <location evidence="1">Membrane</location>
        <topology evidence="1">Multi-pass membrane protein</topology>
    </subcellularLocation>
</comment>
<feature type="transmembrane region" description="Helical" evidence="5">
    <location>
        <begin position="475"/>
        <end position="497"/>
    </location>
</feature>
<feature type="transmembrane region" description="Helical" evidence="5">
    <location>
        <begin position="374"/>
        <end position="391"/>
    </location>
</feature>
<evidence type="ECO:0000256" key="2">
    <source>
        <dbReference type="ARBA" id="ARBA00022692"/>
    </source>
</evidence>
<feature type="transmembrane region" description="Helical" evidence="5">
    <location>
        <begin position="28"/>
        <end position="49"/>
    </location>
</feature>
<accession>A0A2N5ZG73</accession>
<sequence>MEIKKRRSSILSPIMIKRFKKFRSLKRGFYSFLIILGVYLLSFFAEFFINGHALFINFEDEMFFTAYSAVDFKKEIFLRTADYRNRFKIAEKYRDADQKVIDGLRDKAKLEKSELEALSFLQEFSPKSFSEKANTRLRSMLKPDLTDKNYDEKGGFKKEIILSIGDKLFEDMEYQIKDLSKTKSDMEYEERLNTLISRKKRAFDRAKSQYDYAREYSGIDDKGLKALEDRYNYYMQIKNMTNNHRKLSKFFKTENNGNSATLAIYPYGPIENLLDELGDRRPPTAPDHEHWLGTDDRGRDVFSRLVYGFRISMSFSLILTLSSYVIGMSIGAIIGYYGGKIDFFAMRAIEIWSAVPFLFTVMIISSIMEPDFTLLIFILTLFSWIGMTWYIRAEFFREKARDYVQAAVAIGVSDKKIIFKHILPNSLTPAISFFPFAIVGGISSLVSLDFLGFGLPDPTPSWGELLGQGVKNLHSWWLTASTVGAMFLTLMLVTFVGEAIREAFDPKVYSRLR</sequence>
<dbReference type="PANTHER" id="PTHR30325:SF0">
    <property type="entry name" value="INNER MEMBRANE ABC TRANSPORTER PERMEASE PROTEIN YEJE"/>
    <property type="match status" value="1"/>
</dbReference>
<dbReference type="Proteomes" id="UP000234857">
    <property type="component" value="Unassembled WGS sequence"/>
</dbReference>
<dbReference type="EMBL" id="PKTG01000083">
    <property type="protein sequence ID" value="PLX17707.1"/>
    <property type="molecule type" value="Genomic_DNA"/>
</dbReference>
<gene>
    <name evidence="7" type="ORF">C0601_06660</name>
</gene>
<dbReference type="InterPro" id="IPR035906">
    <property type="entry name" value="MetI-like_sf"/>
</dbReference>
<dbReference type="InterPro" id="IPR000515">
    <property type="entry name" value="MetI-like"/>
</dbReference>
<keyword evidence="5" id="KW-0813">Transport</keyword>
<dbReference type="GO" id="GO:0005886">
    <property type="term" value="C:plasma membrane"/>
    <property type="evidence" value="ECO:0007669"/>
    <property type="project" value="UniProtKB-SubCell"/>
</dbReference>
<dbReference type="PROSITE" id="PS50928">
    <property type="entry name" value="ABC_TM1"/>
    <property type="match status" value="1"/>
</dbReference>
<organism evidence="7 8">
    <name type="scientific">Muiribacterium halophilum</name>
    <dbReference type="NCBI Taxonomy" id="2053465"/>
    <lineage>
        <taxon>Bacteria</taxon>
        <taxon>Candidatus Muiribacteriota</taxon>
        <taxon>Candidatus Muiribacteriia</taxon>
        <taxon>Candidatus Muiribacteriales</taxon>
        <taxon>Candidatus Muiribacteriaceae</taxon>
        <taxon>Candidatus Muiribacterium</taxon>
    </lineage>
</organism>
<comment type="similarity">
    <text evidence="5">Belongs to the binding-protein-dependent transport system permease family.</text>
</comment>
<feature type="transmembrane region" description="Helical" evidence="5">
    <location>
        <begin position="430"/>
        <end position="455"/>
    </location>
</feature>
<dbReference type="PANTHER" id="PTHR30325">
    <property type="entry name" value="MEMBRANE COMPONENT OF ABC TRANSPORTER"/>
    <property type="match status" value="1"/>
</dbReference>
<dbReference type="AlphaFoldDB" id="A0A2N5ZG73"/>
<evidence type="ECO:0000256" key="1">
    <source>
        <dbReference type="ARBA" id="ARBA00004141"/>
    </source>
</evidence>
<name>A0A2N5ZG73_MUIH1</name>
<dbReference type="GO" id="GO:0055085">
    <property type="term" value="P:transmembrane transport"/>
    <property type="evidence" value="ECO:0007669"/>
    <property type="project" value="InterPro"/>
</dbReference>
<keyword evidence="4 5" id="KW-0472">Membrane</keyword>
<keyword evidence="3 5" id="KW-1133">Transmembrane helix</keyword>
<reference evidence="7 8" key="1">
    <citation type="submission" date="2017-11" db="EMBL/GenBank/DDBJ databases">
        <title>Genome-resolved metagenomics identifies genetic mobility, metabolic interactions, and unexpected diversity in perchlorate-reducing communities.</title>
        <authorList>
            <person name="Barnum T.P."/>
            <person name="Figueroa I.A."/>
            <person name="Carlstrom C.I."/>
            <person name="Lucas L.N."/>
            <person name="Engelbrektson A.L."/>
            <person name="Coates J.D."/>
        </authorList>
    </citation>
    <scope>NUCLEOTIDE SEQUENCE [LARGE SCALE GENOMIC DNA]</scope>
    <source>
        <strain evidence="7">BM706</strain>
    </source>
</reference>
<evidence type="ECO:0000256" key="5">
    <source>
        <dbReference type="RuleBase" id="RU363032"/>
    </source>
</evidence>